<evidence type="ECO:0008006" key="4">
    <source>
        <dbReference type="Google" id="ProtNLM"/>
    </source>
</evidence>
<evidence type="ECO:0000313" key="3">
    <source>
        <dbReference type="Proteomes" id="UP000000328"/>
    </source>
</evidence>
<gene>
    <name evidence="2" type="ordered locus">AMED_6458</name>
</gene>
<sequence length="128" mass="12533">MSRGIKKPLAVVTSGATVLLGLVLGAGTAAADTTSCTIPSSGIGCSTRAVSANSAEHAVKMTVFAPDGGTTTCRVHDAVNGIEVGILSNSSRLVAKTKRITGLYASYFLSCLKTGSGGGGGGALTNGS</sequence>
<proteinExistence type="predicted"/>
<organism evidence="2 3">
    <name type="scientific">Amycolatopsis mediterranei (strain U-32)</name>
    <dbReference type="NCBI Taxonomy" id="749927"/>
    <lineage>
        <taxon>Bacteria</taxon>
        <taxon>Bacillati</taxon>
        <taxon>Actinomycetota</taxon>
        <taxon>Actinomycetes</taxon>
        <taxon>Pseudonocardiales</taxon>
        <taxon>Pseudonocardiaceae</taxon>
        <taxon>Amycolatopsis</taxon>
    </lineage>
</organism>
<dbReference type="Proteomes" id="UP000000328">
    <property type="component" value="Chromosome"/>
</dbReference>
<dbReference type="EMBL" id="CP002000">
    <property type="protein sequence ID" value="ADJ48190.1"/>
    <property type="molecule type" value="Genomic_DNA"/>
</dbReference>
<reference evidence="2 3" key="1">
    <citation type="journal article" date="2010" name="Cell Res.">
        <title>Complete genome sequence of the rifamycin SV-producing Amycolatopsis mediterranei U32 revealed its genetic characteristics in phylogeny and metabolism.</title>
        <authorList>
            <person name="Zhao W."/>
            <person name="Zhong Y."/>
            <person name="Yuan H."/>
            <person name="Wang J."/>
            <person name="Zheng H."/>
            <person name="Wang Y."/>
            <person name="Cen X."/>
            <person name="Xu F."/>
            <person name="Bai J."/>
            <person name="Han X."/>
            <person name="Lu G."/>
            <person name="Zhu Y."/>
            <person name="Shao Z."/>
            <person name="Yan H."/>
            <person name="Li C."/>
            <person name="Peng N."/>
            <person name="Zhang Z."/>
            <person name="Zhang Y."/>
            <person name="Lin W."/>
            <person name="Fan Y."/>
            <person name="Qin Z."/>
            <person name="Hu Y."/>
            <person name="Zhu B."/>
            <person name="Wang S."/>
            <person name="Ding X."/>
            <person name="Zhao G.P."/>
        </authorList>
    </citation>
    <scope>NUCLEOTIDE SEQUENCE [LARGE SCALE GENOMIC DNA]</scope>
    <source>
        <strain evidence="3">U-32</strain>
    </source>
</reference>
<name>A0A0H3DAZ6_AMYMU</name>
<accession>A0A0H3DAZ6</accession>
<dbReference type="RefSeq" id="WP_013228239.1">
    <property type="nucleotide sequence ID" value="NC_014318.1"/>
</dbReference>
<feature type="signal peptide" evidence="1">
    <location>
        <begin position="1"/>
        <end position="31"/>
    </location>
</feature>
<keyword evidence="1" id="KW-0732">Signal</keyword>
<feature type="chain" id="PRO_5002607513" description="Secreted protein" evidence="1">
    <location>
        <begin position="32"/>
        <end position="128"/>
    </location>
</feature>
<evidence type="ECO:0000256" key="1">
    <source>
        <dbReference type="SAM" id="SignalP"/>
    </source>
</evidence>
<dbReference type="AlphaFoldDB" id="A0A0H3DAZ6"/>
<evidence type="ECO:0000313" key="2">
    <source>
        <dbReference type="EMBL" id="ADJ48190.1"/>
    </source>
</evidence>
<dbReference type="KEGG" id="amd:AMED_6458"/>
<dbReference type="PATRIC" id="fig|749927.5.peg.6714"/>
<protein>
    <recommendedName>
        <fullName evidence="4">Secreted protein</fullName>
    </recommendedName>
</protein>
<dbReference type="HOGENOM" id="CLU_1954996_0_0_11"/>
<dbReference type="GeneID" id="92874113"/>